<dbReference type="Proteomes" id="UP000198379">
    <property type="component" value="Unassembled WGS sequence"/>
</dbReference>
<organism evidence="5 6">
    <name type="scientific">Dokdonia pacifica</name>
    <dbReference type="NCBI Taxonomy" id="1627892"/>
    <lineage>
        <taxon>Bacteria</taxon>
        <taxon>Pseudomonadati</taxon>
        <taxon>Bacteroidota</taxon>
        <taxon>Flavobacteriia</taxon>
        <taxon>Flavobacteriales</taxon>
        <taxon>Flavobacteriaceae</taxon>
        <taxon>Dokdonia</taxon>
    </lineage>
</organism>
<dbReference type="InterPro" id="IPR045474">
    <property type="entry name" value="GEVED"/>
</dbReference>
<evidence type="ECO:0000259" key="3">
    <source>
        <dbReference type="Pfam" id="PF07705"/>
    </source>
</evidence>
<feature type="chain" id="PRO_5012850912" evidence="2">
    <location>
        <begin position="20"/>
        <end position="983"/>
    </location>
</feature>
<protein>
    <submittedName>
        <fullName evidence="5">Por secretion system C-terminal sorting domain-containing protein</fullName>
    </submittedName>
</protein>
<dbReference type="InterPro" id="IPR026444">
    <property type="entry name" value="Secre_tail"/>
</dbReference>
<dbReference type="InterPro" id="IPR011635">
    <property type="entry name" value="CARDB"/>
</dbReference>
<dbReference type="AlphaFoldDB" id="A0A239B4H3"/>
<dbReference type="OrthoDB" id="1488385at2"/>
<evidence type="ECO:0000259" key="4">
    <source>
        <dbReference type="Pfam" id="PF20009"/>
    </source>
</evidence>
<evidence type="ECO:0000313" key="6">
    <source>
        <dbReference type="Proteomes" id="UP000198379"/>
    </source>
</evidence>
<evidence type="ECO:0000313" key="5">
    <source>
        <dbReference type="EMBL" id="SNS02134.1"/>
    </source>
</evidence>
<keyword evidence="6" id="KW-1185">Reference proteome</keyword>
<dbReference type="Gene3D" id="2.60.40.10">
    <property type="entry name" value="Immunoglobulins"/>
    <property type="match status" value="2"/>
</dbReference>
<dbReference type="Pfam" id="PF07705">
    <property type="entry name" value="CARDB"/>
    <property type="match status" value="1"/>
</dbReference>
<dbReference type="NCBIfam" id="TIGR04183">
    <property type="entry name" value="Por_Secre_tail"/>
    <property type="match status" value="1"/>
</dbReference>
<keyword evidence="1 2" id="KW-0732">Signal</keyword>
<dbReference type="InterPro" id="IPR013783">
    <property type="entry name" value="Ig-like_fold"/>
</dbReference>
<proteinExistence type="predicted"/>
<feature type="domain" description="CARDB" evidence="3">
    <location>
        <begin position="536"/>
        <end position="612"/>
    </location>
</feature>
<reference evidence="5 6" key="1">
    <citation type="submission" date="2017-06" db="EMBL/GenBank/DDBJ databases">
        <authorList>
            <person name="Kim H.J."/>
            <person name="Triplett B.A."/>
        </authorList>
    </citation>
    <scope>NUCLEOTIDE SEQUENCE [LARGE SCALE GENOMIC DNA]</scope>
    <source>
        <strain evidence="5 6">DSM 25597</strain>
    </source>
</reference>
<feature type="signal peptide" evidence="2">
    <location>
        <begin position="1"/>
        <end position="19"/>
    </location>
</feature>
<evidence type="ECO:0000256" key="2">
    <source>
        <dbReference type="SAM" id="SignalP"/>
    </source>
</evidence>
<evidence type="ECO:0000256" key="1">
    <source>
        <dbReference type="ARBA" id="ARBA00022729"/>
    </source>
</evidence>
<gene>
    <name evidence="5" type="ORF">SAMN06265376_105301</name>
</gene>
<name>A0A239B4H3_9FLAO</name>
<dbReference type="RefSeq" id="WP_089372547.1">
    <property type="nucleotide sequence ID" value="NZ_BMEP01000006.1"/>
</dbReference>
<accession>A0A239B4H3</accession>
<feature type="domain" description="GEVED" evidence="4">
    <location>
        <begin position="806"/>
        <end position="886"/>
    </location>
</feature>
<sequence>MKKTILLALALFATLNLFAQDAAAPESIGQGTFLGKTIPLRDFPVISEAHEGKSDLRIVPNNFPVNGYEVENALPLDGDPLRQSAINNAATAAFQQRASCNNGENFVGITAAEGGALPPDPSGAVGPNHYVNAVNVVVKIFDKSGNVLAGPTSLGNFIGDGQNSGDPIIMYDQLADRWFVSQFNLSNNGLAIAVSETPDPTGAYFLYEFPLSSFPDYPHYAVWHDAYYMTANKSGQNIFALERDVMLAGGADPQILGFTLPGVINNPNTVFSPEPAYLTGTDFDPSSPGYITYLQDDGWGAAFDHLKVWELDIDFVTPGNSSVSAPLEIPVAPFDSFLAPFGAGELQQPGAAQRIDMITGVISYAAHYRSFADHNSWLVTFNVDVEGDNSTAGVRWIELRDSDTDDWDVYQEGTYAPADGNSRFMGSGAIDEQGNIGLAFNVGGPDTPVGIAYTGRYQDDPLGEMTIPEETIVDGVGVQTTTNRFGDYSQLSMDPDNFTFWHTAEYFASNNSWVTRVASFNLSNGLDLDAGSGMILSPSDGALTTTETVEVQVRNFGIQEISNVPISLSLDGTVVANEVVAGPIAPGASVTYTFTQTLDLSVEGQEYSITVCTSLAGDEFDCNDCMTKEVKHLSMDDVGVVAIVAPETGENLTDAEDVIITIQNFGSADQTGFEVSFDLDGAVTTETFTGTISSGETVDYTFAQTIDVSGFQEYNLCASTNLTGDSDTSNDTTCVTITNTICQPTSNCAGFDDGVTEFALADQDITTNCGNSPDGYSDDTDIVFNFALDSNPFEGVLQMGFNDSVFALWIDFNDNNIFETEELVANEFVASANTDFAFTVDFENIPAVTAGEHRMRLRGEDESTAGDVLDPCGDLQFGRTNDYTANITGTLSAEEQAIDDGGLVVSTLDNNIFDINFTTSFDDRLFIAVYNTLGQQLKYKPIAKTSTGFGMTLDMSAMASGVYIIRLGSQNPQTYRTARIIVK</sequence>
<dbReference type="Pfam" id="PF20009">
    <property type="entry name" value="GEVED"/>
    <property type="match status" value="1"/>
</dbReference>
<dbReference type="EMBL" id="FZNY01000005">
    <property type="protein sequence ID" value="SNS02134.1"/>
    <property type="molecule type" value="Genomic_DNA"/>
</dbReference>